<keyword evidence="3" id="KW-1185">Reference proteome</keyword>
<dbReference type="InterPro" id="IPR011029">
    <property type="entry name" value="DEATH-like_dom_sf"/>
</dbReference>
<dbReference type="CDD" id="cd01670">
    <property type="entry name" value="Death"/>
    <property type="match status" value="1"/>
</dbReference>
<dbReference type="Gene3D" id="1.10.533.10">
    <property type="entry name" value="Death Domain, Fas"/>
    <property type="match status" value="1"/>
</dbReference>
<dbReference type="GO" id="GO:0007165">
    <property type="term" value="P:signal transduction"/>
    <property type="evidence" value="ECO:0007669"/>
    <property type="project" value="InterPro"/>
</dbReference>
<protein>
    <recommendedName>
        <fullName evidence="1">Death domain-containing protein</fullName>
    </recommendedName>
</protein>
<evidence type="ECO:0000313" key="2">
    <source>
        <dbReference type="EMBL" id="CAI8045033.1"/>
    </source>
</evidence>
<feature type="domain" description="Death" evidence="1">
    <location>
        <begin position="111"/>
        <end position="170"/>
    </location>
</feature>
<evidence type="ECO:0000259" key="1">
    <source>
        <dbReference type="PROSITE" id="PS50017"/>
    </source>
</evidence>
<dbReference type="InterPro" id="IPR000488">
    <property type="entry name" value="Death_dom"/>
</dbReference>
<dbReference type="SUPFAM" id="SSF47986">
    <property type="entry name" value="DEATH domain"/>
    <property type="match status" value="1"/>
</dbReference>
<organism evidence="2 3">
    <name type="scientific">Geodia barretti</name>
    <name type="common">Barrett's horny sponge</name>
    <dbReference type="NCBI Taxonomy" id="519541"/>
    <lineage>
        <taxon>Eukaryota</taxon>
        <taxon>Metazoa</taxon>
        <taxon>Porifera</taxon>
        <taxon>Demospongiae</taxon>
        <taxon>Heteroscleromorpha</taxon>
        <taxon>Tetractinellida</taxon>
        <taxon>Astrophorina</taxon>
        <taxon>Geodiidae</taxon>
        <taxon>Geodia</taxon>
    </lineage>
</organism>
<evidence type="ECO:0000313" key="3">
    <source>
        <dbReference type="Proteomes" id="UP001174909"/>
    </source>
</evidence>
<dbReference type="Pfam" id="PF00531">
    <property type="entry name" value="Death"/>
    <property type="match status" value="1"/>
</dbReference>
<accession>A0AA35TCG8</accession>
<dbReference type="PROSITE" id="PS50017">
    <property type="entry name" value="DEATH_DOMAIN"/>
    <property type="match status" value="1"/>
</dbReference>
<name>A0AA35TCG8_GEOBA</name>
<reference evidence="2" key="1">
    <citation type="submission" date="2023-03" db="EMBL/GenBank/DDBJ databases">
        <authorList>
            <person name="Steffen K."/>
            <person name="Cardenas P."/>
        </authorList>
    </citation>
    <scope>NUCLEOTIDE SEQUENCE</scope>
</reference>
<dbReference type="EMBL" id="CASHTH010003441">
    <property type="protein sequence ID" value="CAI8045033.1"/>
    <property type="molecule type" value="Genomic_DNA"/>
</dbReference>
<gene>
    <name evidence="2" type="ORF">GBAR_LOCUS24922</name>
</gene>
<proteinExistence type="predicted"/>
<comment type="caution">
    <text evidence="2">The sequence shown here is derived from an EMBL/GenBank/DDBJ whole genome shotgun (WGS) entry which is preliminary data.</text>
</comment>
<dbReference type="Proteomes" id="UP001174909">
    <property type="component" value="Unassembled WGS sequence"/>
</dbReference>
<sequence length="191" mass="21596">MMELTPLEVFKRGVDRFSARKELCTCQVKVWCENEEAPKHLAQRVLIKGAKKQCNFLTVTSPTTCLTKPVLPSSTPSRTTSVDTTVPFNVKPKFMADLSNELGDLTWSEIKSLAVQLEIDYNELLKIEEQTNQATDRMHRALNIWLEKDPNASWEKVINALDRVKGKDVLIQKLKEKYLPPQSPGLQAGGQ</sequence>
<dbReference type="AlphaFoldDB" id="A0AA35TCG8"/>